<keyword evidence="3" id="KW-1185">Reference proteome</keyword>
<evidence type="ECO:0008006" key="4">
    <source>
        <dbReference type="Google" id="ProtNLM"/>
    </source>
</evidence>
<accession>A0A099WJH9</accession>
<dbReference type="EMBL" id="JNFA01000003">
    <property type="protein sequence ID" value="KGL44290.1"/>
    <property type="molecule type" value="Genomic_DNA"/>
</dbReference>
<organism evidence="2 3">
    <name type="scientific">Listeria booriae</name>
    <dbReference type="NCBI Taxonomy" id="1552123"/>
    <lineage>
        <taxon>Bacteria</taxon>
        <taxon>Bacillati</taxon>
        <taxon>Bacillota</taxon>
        <taxon>Bacilli</taxon>
        <taxon>Bacillales</taxon>
        <taxon>Listeriaceae</taxon>
        <taxon>Listeria</taxon>
    </lineage>
</organism>
<dbReference type="STRING" id="1552123.EP57_01460"/>
<dbReference type="CDD" id="cd00093">
    <property type="entry name" value="HTH_XRE"/>
    <property type="match status" value="1"/>
</dbReference>
<comment type="caution">
    <text evidence="2">The sequence shown here is derived from an EMBL/GenBank/DDBJ whole genome shotgun (WGS) entry which is preliminary data.</text>
</comment>
<evidence type="ECO:0000313" key="3">
    <source>
        <dbReference type="Proteomes" id="UP000029844"/>
    </source>
</evidence>
<dbReference type="eggNOG" id="ENOG5032CEF">
    <property type="taxonomic scope" value="Bacteria"/>
</dbReference>
<evidence type="ECO:0000313" key="2">
    <source>
        <dbReference type="EMBL" id="KGL44290.1"/>
    </source>
</evidence>
<dbReference type="InterPro" id="IPR001387">
    <property type="entry name" value="Cro/C1-type_HTH"/>
</dbReference>
<reference evidence="2 3" key="1">
    <citation type="submission" date="2014-05" db="EMBL/GenBank/DDBJ databases">
        <title>Novel Listeriaceae from food processing environments.</title>
        <authorList>
            <person name="den Bakker H.C."/>
        </authorList>
    </citation>
    <scope>NUCLEOTIDE SEQUENCE [LARGE SCALE GENOMIC DNA]</scope>
    <source>
        <strain evidence="2 3">FSL A5-0281</strain>
    </source>
</reference>
<dbReference type="RefSeq" id="WP_036083519.1">
    <property type="nucleotide sequence ID" value="NZ_CBCSHQ010000015.1"/>
</dbReference>
<dbReference type="GeneID" id="58716113"/>
<dbReference type="Gene3D" id="1.25.40.10">
    <property type="entry name" value="Tetratricopeptide repeat domain"/>
    <property type="match status" value="1"/>
</dbReference>
<proteinExistence type="predicted"/>
<dbReference type="InterPro" id="IPR011990">
    <property type="entry name" value="TPR-like_helical_dom_sf"/>
</dbReference>
<dbReference type="Proteomes" id="UP000029844">
    <property type="component" value="Unassembled WGS sequence"/>
</dbReference>
<keyword evidence="1" id="KW-0175">Coiled coil</keyword>
<gene>
    <name evidence="2" type="ORF">EP57_01460</name>
</gene>
<dbReference type="AlphaFoldDB" id="A0A099WJH9"/>
<name>A0A099WJH9_9LIST</name>
<sequence length="417" mass="49041">MLKERINYLSEIHGISRKDLVNGLITPTHLSNILAGRYPLPEDLASHLAERLFVDETYLLAAEDCSAETVNYAETIIEQFLLNACDSTNIDQLPTEHPALLIELVSRLIRASVGLTRNDVSLQMSNEQYLAIYLPQFLDEEIPEVLKKAIYIYKMSQYRNQHNQREALEMCRQLKKFNYTHSDIWINLLEFEVEALIYGGDAETSQELLKQAIGRCYYEGIYYHLTQLYMMYSVSFANQNFWQKALYYLEKAKEYLEFTGEIAIMYSHSIASNRIQILMRQNEFEQAERAIDDLEKLLSGTDNAAYFQAQIMLNRCELAFRQSAFDTLQEHVDTLNQIELSIEHQMVLSFYKSQLAFERKEEASFLKYADNCRLYFEQFYNRERLLLLYEQLAAVAKENRQYKQSSEYFEYVLQLIK</sequence>
<dbReference type="OrthoDB" id="2364173at2"/>
<evidence type="ECO:0000256" key="1">
    <source>
        <dbReference type="SAM" id="Coils"/>
    </source>
</evidence>
<feature type="coiled-coil region" evidence="1">
    <location>
        <begin position="277"/>
        <end position="304"/>
    </location>
</feature>
<protein>
    <recommendedName>
        <fullName evidence="4">HTH cro/C1-type domain-containing protein</fullName>
    </recommendedName>
</protein>